<proteinExistence type="predicted"/>
<dbReference type="GeneID" id="54564406"/>
<reference evidence="3" key="1">
    <citation type="journal article" date="2020" name="Stud. Mycol.">
        <title>101 Dothideomycetes genomes: a test case for predicting lifestyles and emergence of pathogens.</title>
        <authorList>
            <person name="Haridas S."/>
            <person name="Albert R."/>
            <person name="Binder M."/>
            <person name="Bloem J."/>
            <person name="Labutti K."/>
            <person name="Salamov A."/>
            <person name="Andreopoulos B."/>
            <person name="Baker S."/>
            <person name="Barry K."/>
            <person name="Bills G."/>
            <person name="Bluhm B."/>
            <person name="Cannon C."/>
            <person name="Castanera R."/>
            <person name="Culley D."/>
            <person name="Daum C."/>
            <person name="Ezra D."/>
            <person name="Gonzalez J."/>
            <person name="Henrissat B."/>
            <person name="Kuo A."/>
            <person name="Liang C."/>
            <person name="Lipzen A."/>
            <person name="Lutzoni F."/>
            <person name="Magnuson J."/>
            <person name="Mondo S."/>
            <person name="Nolan M."/>
            <person name="Ohm R."/>
            <person name="Pangilinan J."/>
            <person name="Park H.-J."/>
            <person name="Ramirez L."/>
            <person name="Alfaro M."/>
            <person name="Sun H."/>
            <person name="Tritt A."/>
            <person name="Yoshinaga Y."/>
            <person name="Zwiers L.-H."/>
            <person name="Turgeon B."/>
            <person name="Goodwin S."/>
            <person name="Spatafora J."/>
            <person name="Crous P."/>
            <person name="Grigoriev I."/>
        </authorList>
    </citation>
    <scope>NUCLEOTIDE SEQUENCE</scope>
    <source>
        <strain evidence="3">ATCC 36951</strain>
    </source>
</reference>
<dbReference type="RefSeq" id="XP_033675110.1">
    <property type="nucleotide sequence ID" value="XM_033811134.1"/>
</dbReference>
<dbReference type="PANTHER" id="PTHR40619:SF3">
    <property type="entry name" value="FUNGAL STAND N-TERMINAL GOODBYE DOMAIN-CONTAINING PROTEIN"/>
    <property type="match status" value="1"/>
</dbReference>
<feature type="coiled-coil region" evidence="1">
    <location>
        <begin position="218"/>
        <end position="249"/>
    </location>
</feature>
<organism evidence="3 4">
    <name type="scientific">Zasmidium cellare ATCC 36951</name>
    <dbReference type="NCBI Taxonomy" id="1080233"/>
    <lineage>
        <taxon>Eukaryota</taxon>
        <taxon>Fungi</taxon>
        <taxon>Dikarya</taxon>
        <taxon>Ascomycota</taxon>
        <taxon>Pezizomycotina</taxon>
        <taxon>Dothideomycetes</taxon>
        <taxon>Dothideomycetidae</taxon>
        <taxon>Mycosphaerellales</taxon>
        <taxon>Mycosphaerellaceae</taxon>
        <taxon>Zasmidium</taxon>
    </lineage>
</organism>
<evidence type="ECO:0000313" key="4">
    <source>
        <dbReference type="Proteomes" id="UP000799537"/>
    </source>
</evidence>
<sequence length="621" mass="69348">MSARAFLTSNAAGQRDPAFQTTGFCYDPLSTDHYVRPGADGIQARAKAHQERFLDTMETFKVQFPNAKNFDLHEPRSWSAVLNEGFAAKGAYESRHKGWKGSLFRGSRKIADNASTITTVLERTLPSGEYSSIVCGAVILVFRAFHAVGTVRVMVLKTLKDSPLVLEMAERVQNLYPRRSTLKDAVAEVHLALLAAIMAIVEWLRKHPLKRLSALILQDDYESELKDHVENLQESTERLKAEADLCHKESTKDIAVKIEAIQEDTNVAISLTTNILLMASEINAGVQGLDEKMTDTRTQINTLDTRLGKVGSGVERTEETVQYLLNVVNNLSRQWETTPRYLPPIHDAWPNGQTAVMSIPLLSALDIQSILGDWSEHNSILAEYYSTVASDVGPQTSASIMDSPQFQSWFSSSASQILFVEYDTVDEQVQPGSFVTATLSQALPRFQPAACLTHFCCQTRQYSDGNPETLSDPVTSMLGCLIVELLRQLSIDLGRWAQNNSLAFHKAQLQANDLQYLYSLFKYVVGAISAGTIFCLLDDVQELEREADVLLFLKAFNYLQDVVRSCSQRRSVSFKVLAMTVSKSSVLTSQLQGDVCDWLHVEDSRRQRTRSLEESHFLGAW</sequence>
<name>A0A6A6D478_ZASCE</name>
<dbReference type="Pfam" id="PF24809">
    <property type="entry name" value="DUF7708"/>
    <property type="match status" value="1"/>
</dbReference>
<dbReference type="InterPro" id="IPR056125">
    <property type="entry name" value="DUF7708"/>
</dbReference>
<evidence type="ECO:0000256" key="1">
    <source>
        <dbReference type="SAM" id="Coils"/>
    </source>
</evidence>
<evidence type="ECO:0000313" key="3">
    <source>
        <dbReference type="EMBL" id="KAF2174221.1"/>
    </source>
</evidence>
<evidence type="ECO:0000259" key="2">
    <source>
        <dbReference type="Pfam" id="PF24809"/>
    </source>
</evidence>
<dbReference type="AlphaFoldDB" id="A0A6A6D478"/>
<dbReference type="PANTHER" id="PTHR40619">
    <property type="entry name" value="FUNGAL STAND N-TERMINAL GOODBYE DOMAIN-CONTAINING PROTEIN"/>
    <property type="match status" value="1"/>
</dbReference>
<protein>
    <recommendedName>
        <fullName evidence="2">DUF7708 domain-containing protein</fullName>
    </recommendedName>
</protein>
<accession>A0A6A6D478</accession>
<gene>
    <name evidence="3" type="ORF">M409DRAFT_49080</name>
</gene>
<feature type="domain" description="DUF7708" evidence="2">
    <location>
        <begin position="118"/>
        <end position="249"/>
    </location>
</feature>
<dbReference type="Proteomes" id="UP000799537">
    <property type="component" value="Unassembled WGS sequence"/>
</dbReference>
<keyword evidence="1" id="KW-0175">Coiled coil</keyword>
<dbReference type="OrthoDB" id="3946456at2759"/>
<keyword evidence="4" id="KW-1185">Reference proteome</keyword>
<dbReference type="EMBL" id="ML993579">
    <property type="protein sequence ID" value="KAF2174221.1"/>
    <property type="molecule type" value="Genomic_DNA"/>
</dbReference>